<evidence type="ECO:0000256" key="4">
    <source>
        <dbReference type="PROSITE-ProRule" id="PRU00042"/>
    </source>
</evidence>
<keyword evidence="1" id="KW-0479">Metal-binding</keyword>
<reference evidence="8" key="1">
    <citation type="submission" date="2025-08" db="UniProtKB">
        <authorList>
            <consortium name="RefSeq"/>
        </authorList>
    </citation>
    <scope>IDENTIFICATION</scope>
</reference>
<feature type="region of interest" description="Disordered" evidence="5">
    <location>
        <begin position="183"/>
        <end position="222"/>
    </location>
</feature>
<feature type="compositionally biased region" description="Basic and acidic residues" evidence="5">
    <location>
        <begin position="183"/>
        <end position="199"/>
    </location>
</feature>
<dbReference type="FunFam" id="3.30.160.60:FF:000446">
    <property type="entry name" value="Zinc finger protein"/>
    <property type="match status" value="1"/>
</dbReference>
<accession>A0A9Y3S154</accession>
<feature type="region of interest" description="Disordered" evidence="5">
    <location>
        <begin position="51"/>
        <end position="95"/>
    </location>
</feature>
<dbReference type="GeneID" id="102202064"/>
<protein>
    <submittedName>
        <fullName evidence="8">LisH domain-containing protein C1711.05 isoform X1</fullName>
    </submittedName>
</protein>
<keyword evidence="3" id="KW-0862">Zinc</keyword>
<dbReference type="Proteomes" id="UP000695023">
    <property type="component" value="Unplaced"/>
</dbReference>
<evidence type="ECO:0000256" key="3">
    <source>
        <dbReference type="ARBA" id="ARBA00022833"/>
    </source>
</evidence>
<dbReference type="GO" id="GO:0008270">
    <property type="term" value="F:zinc ion binding"/>
    <property type="evidence" value="ECO:0007669"/>
    <property type="project" value="UniProtKB-KW"/>
</dbReference>
<evidence type="ECO:0000313" key="8">
    <source>
        <dbReference type="RefSeq" id="XP_005747975.1"/>
    </source>
</evidence>
<feature type="compositionally biased region" description="Acidic residues" evidence="5">
    <location>
        <begin position="291"/>
        <end position="300"/>
    </location>
</feature>
<dbReference type="Gene3D" id="3.30.160.60">
    <property type="entry name" value="Classic Zinc Finger"/>
    <property type="match status" value="1"/>
</dbReference>
<keyword evidence="7" id="KW-1185">Reference proteome</keyword>
<dbReference type="PROSITE" id="PS00028">
    <property type="entry name" value="ZINC_FINGER_C2H2_1"/>
    <property type="match status" value="1"/>
</dbReference>
<dbReference type="RefSeq" id="XP_005747975.1">
    <property type="nucleotide sequence ID" value="XM_005747918.2"/>
</dbReference>
<feature type="region of interest" description="Disordered" evidence="5">
    <location>
        <begin position="414"/>
        <end position="446"/>
    </location>
</feature>
<name>A0A9Y3S154_9CICH</name>
<feature type="compositionally biased region" description="Acidic residues" evidence="5">
    <location>
        <begin position="343"/>
        <end position="355"/>
    </location>
</feature>
<dbReference type="SUPFAM" id="SSF57667">
    <property type="entry name" value="beta-beta-alpha zinc fingers"/>
    <property type="match status" value="1"/>
</dbReference>
<gene>
    <name evidence="8" type="primary">LOC102202064</name>
</gene>
<dbReference type="InterPro" id="IPR013087">
    <property type="entry name" value="Znf_C2H2_type"/>
</dbReference>
<feature type="compositionally biased region" description="Polar residues" evidence="5">
    <location>
        <begin position="418"/>
        <end position="430"/>
    </location>
</feature>
<evidence type="ECO:0000256" key="5">
    <source>
        <dbReference type="SAM" id="MobiDB-lite"/>
    </source>
</evidence>
<sequence length="485" mass="54358">MSEVEVIKLLVNQRLTAVAEEIVGLFEKTFAEYRDNVARLVEETERQRRLLESVKTPGAPSPHTESLVEETERQHRLLESVKTPGAPSPHTESQPALEIDTAPKQQTLGVSLNHEHIGARYIKEEQEEMWSSHEGEQLQGVETFSFGFIPLKTESREEPEVSSPYLVKLLRGDYQSQQKCNEEVPSQEHKWRPALKEEPECSQTEVEQEELRRSQRETRIGLGENSVTELPFIAVKREADEEEALSAQLHNNAESSDCQSTEHMQVESDGDDSGGAEPLTEAASDKTSDSSDSETEDSDDDWKRINTKQSHFKVMIGNRVANSQPVQTLDPNPVSDEKTSDSSETETEDSDNDLMDSDKSKKGSTSVTFKHALVASSSKMHTEKKSNCRQQLNNHTGTQTAQISIQGSQLVLHKANSGMRTSSTERLLSNSKKREESASPKAQNTKDKCFTCSSCNKSFQRKTHLIQHMKMHKENPNISGVNKPV</sequence>
<feature type="compositionally biased region" description="Basic and acidic residues" evidence="5">
    <location>
        <begin position="432"/>
        <end position="446"/>
    </location>
</feature>
<organism evidence="7 8">
    <name type="scientific">Pundamilia nyererei</name>
    <dbReference type="NCBI Taxonomy" id="303518"/>
    <lineage>
        <taxon>Eukaryota</taxon>
        <taxon>Metazoa</taxon>
        <taxon>Chordata</taxon>
        <taxon>Craniata</taxon>
        <taxon>Vertebrata</taxon>
        <taxon>Euteleostomi</taxon>
        <taxon>Actinopterygii</taxon>
        <taxon>Neopterygii</taxon>
        <taxon>Teleostei</taxon>
        <taxon>Neoteleostei</taxon>
        <taxon>Acanthomorphata</taxon>
        <taxon>Ovalentaria</taxon>
        <taxon>Cichlomorphae</taxon>
        <taxon>Cichliformes</taxon>
        <taxon>Cichlidae</taxon>
        <taxon>African cichlids</taxon>
        <taxon>Pseudocrenilabrinae</taxon>
        <taxon>Haplochromini</taxon>
        <taxon>Pundamilia</taxon>
    </lineage>
</organism>
<evidence type="ECO:0000256" key="2">
    <source>
        <dbReference type="ARBA" id="ARBA00022771"/>
    </source>
</evidence>
<dbReference type="PROSITE" id="PS50157">
    <property type="entry name" value="ZINC_FINGER_C2H2_2"/>
    <property type="match status" value="1"/>
</dbReference>
<feature type="compositionally biased region" description="Basic and acidic residues" evidence="5">
    <location>
        <begin position="209"/>
        <end position="219"/>
    </location>
</feature>
<evidence type="ECO:0000256" key="1">
    <source>
        <dbReference type="ARBA" id="ARBA00022723"/>
    </source>
</evidence>
<evidence type="ECO:0000259" key="6">
    <source>
        <dbReference type="PROSITE" id="PS50157"/>
    </source>
</evidence>
<dbReference type="AlphaFoldDB" id="A0A9Y3S154"/>
<dbReference type="SMART" id="SM00355">
    <property type="entry name" value="ZnF_C2H2"/>
    <property type="match status" value="1"/>
</dbReference>
<dbReference type="InterPro" id="IPR036236">
    <property type="entry name" value="Znf_C2H2_sf"/>
</dbReference>
<feature type="region of interest" description="Disordered" evidence="5">
    <location>
        <begin position="252"/>
        <end position="366"/>
    </location>
</feature>
<feature type="domain" description="C2H2-type" evidence="6">
    <location>
        <begin position="450"/>
        <end position="477"/>
    </location>
</feature>
<feature type="compositionally biased region" description="Polar residues" evidence="5">
    <location>
        <begin position="252"/>
        <end position="263"/>
    </location>
</feature>
<evidence type="ECO:0000313" key="7">
    <source>
        <dbReference type="Proteomes" id="UP000695023"/>
    </source>
</evidence>
<keyword evidence="2 4" id="KW-0863">Zinc-finger</keyword>
<feature type="compositionally biased region" description="Basic and acidic residues" evidence="5">
    <location>
        <begin position="70"/>
        <end position="79"/>
    </location>
</feature>
<proteinExistence type="predicted"/>
<feature type="compositionally biased region" description="Polar residues" evidence="5">
    <location>
        <begin position="320"/>
        <end position="330"/>
    </location>
</feature>